<sequence>DADLTKTVGAIGECSVCCLLPRDQVRYPSATLASQTDGQPPTAYGERYLFPLMTYTKPE</sequence>
<reference evidence="1 2" key="1">
    <citation type="journal article" date="2019" name="Sci. Rep.">
        <title>Orb-weaving spider Araneus ventricosus genome elucidates the spidroin gene catalogue.</title>
        <authorList>
            <person name="Kono N."/>
            <person name="Nakamura H."/>
            <person name="Ohtoshi R."/>
            <person name="Moran D.A.P."/>
            <person name="Shinohara A."/>
            <person name="Yoshida Y."/>
            <person name="Fujiwara M."/>
            <person name="Mori M."/>
            <person name="Tomita M."/>
            <person name="Arakawa K."/>
        </authorList>
    </citation>
    <scope>NUCLEOTIDE SEQUENCE [LARGE SCALE GENOMIC DNA]</scope>
</reference>
<gene>
    <name evidence="1" type="ORF">AVEN_90379_1</name>
</gene>
<accession>A0A4Y2UCT9</accession>
<comment type="caution">
    <text evidence="1">The sequence shown here is derived from an EMBL/GenBank/DDBJ whole genome shotgun (WGS) entry which is preliminary data.</text>
</comment>
<feature type="non-terminal residue" evidence="1">
    <location>
        <position position="1"/>
    </location>
</feature>
<dbReference type="EMBL" id="BGPR01035561">
    <property type="protein sequence ID" value="GBO10452.1"/>
    <property type="molecule type" value="Genomic_DNA"/>
</dbReference>
<evidence type="ECO:0000313" key="2">
    <source>
        <dbReference type="Proteomes" id="UP000499080"/>
    </source>
</evidence>
<proteinExistence type="predicted"/>
<name>A0A4Y2UCT9_ARAVE</name>
<organism evidence="1 2">
    <name type="scientific">Araneus ventricosus</name>
    <name type="common">Orbweaver spider</name>
    <name type="synonym">Epeira ventricosa</name>
    <dbReference type="NCBI Taxonomy" id="182803"/>
    <lineage>
        <taxon>Eukaryota</taxon>
        <taxon>Metazoa</taxon>
        <taxon>Ecdysozoa</taxon>
        <taxon>Arthropoda</taxon>
        <taxon>Chelicerata</taxon>
        <taxon>Arachnida</taxon>
        <taxon>Araneae</taxon>
        <taxon>Araneomorphae</taxon>
        <taxon>Entelegynae</taxon>
        <taxon>Araneoidea</taxon>
        <taxon>Araneidae</taxon>
        <taxon>Araneus</taxon>
    </lineage>
</organism>
<protein>
    <submittedName>
        <fullName evidence="1">Uncharacterized protein</fullName>
    </submittedName>
</protein>
<evidence type="ECO:0000313" key="1">
    <source>
        <dbReference type="EMBL" id="GBO10452.1"/>
    </source>
</evidence>
<dbReference type="Proteomes" id="UP000499080">
    <property type="component" value="Unassembled WGS sequence"/>
</dbReference>
<dbReference type="AlphaFoldDB" id="A0A4Y2UCT9"/>
<keyword evidence="2" id="KW-1185">Reference proteome</keyword>